<dbReference type="InterPro" id="IPR015967">
    <property type="entry name" value="Rcmb_RecR_Znf"/>
</dbReference>
<dbReference type="Pfam" id="PF21175">
    <property type="entry name" value="RecR_C"/>
    <property type="match status" value="1"/>
</dbReference>
<dbReference type="InterPro" id="IPR006171">
    <property type="entry name" value="TOPRIM_dom"/>
</dbReference>
<evidence type="ECO:0000256" key="2">
    <source>
        <dbReference type="ARBA" id="ARBA00022763"/>
    </source>
</evidence>
<comment type="similarity">
    <text evidence="7">Belongs to the RecR family.</text>
</comment>
<dbReference type="HAMAP" id="MF_00017">
    <property type="entry name" value="RecR"/>
    <property type="match status" value="1"/>
</dbReference>
<reference evidence="9" key="1">
    <citation type="submission" date="2020-10" db="EMBL/GenBank/DDBJ databases">
        <authorList>
            <person name="Gilroy R."/>
        </authorList>
    </citation>
    <scope>NUCLEOTIDE SEQUENCE</scope>
    <source>
        <strain evidence="9">7463</strain>
    </source>
</reference>
<keyword evidence="5 7" id="KW-0233">DNA recombination</keyword>
<evidence type="ECO:0000259" key="8">
    <source>
        <dbReference type="PROSITE" id="PS50880"/>
    </source>
</evidence>
<dbReference type="InterPro" id="IPR023627">
    <property type="entry name" value="Rcmb_RecR"/>
</dbReference>
<evidence type="ECO:0000256" key="5">
    <source>
        <dbReference type="ARBA" id="ARBA00023172"/>
    </source>
</evidence>
<dbReference type="Proteomes" id="UP000824083">
    <property type="component" value="Unassembled WGS sequence"/>
</dbReference>
<dbReference type="Pfam" id="PF13662">
    <property type="entry name" value="Toprim_4"/>
    <property type="match status" value="1"/>
</dbReference>
<dbReference type="GO" id="GO:0003677">
    <property type="term" value="F:DNA binding"/>
    <property type="evidence" value="ECO:0007669"/>
    <property type="project" value="UniProtKB-UniRule"/>
</dbReference>
<dbReference type="NCBIfam" id="TIGR00615">
    <property type="entry name" value="recR"/>
    <property type="match status" value="1"/>
</dbReference>
<evidence type="ECO:0000256" key="4">
    <source>
        <dbReference type="ARBA" id="ARBA00022833"/>
    </source>
</evidence>
<organism evidence="9 10">
    <name type="scientific">Candidatus Aphodousia faecigallinarum</name>
    <dbReference type="NCBI Taxonomy" id="2840677"/>
    <lineage>
        <taxon>Bacteria</taxon>
        <taxon>Pseudomonadati</taxon>
        <taxon>Pseudomonadota</taxon>
        <taxon>Betaproteobacteria</taxon>
        <taxon>Burkholderiales</taxon>
        <taxon>Sutterellaceae</taxon>
        <taxon>Sutterellaceae incertae sedis</taxon>
        <taxon>Candidatus Aphodousia</taxon>
    </lineage>
</organism>
<evidence type="ECO:0000256" key="1">
    <source>
        <dbReference type="ARBA" id="ARBA00022723"/>
    </source>
</evidence>
<comment type="function">
    <text evidence="7">May play a role in DNA repair. It seems to be involved in an RecBC-independent recombinational process of DNA repair. It may act with RecF and RecO.</text>
</comment>
<evidence type="ECO:0000256" key="7">
    <source>
        <dbReference type="HAMAP-Rule" id="MF_00017"/>
    </source>
</evidence>
<evidence type="ECO:0000313" key="9">
    <source>
        <dbReference type="EMBL" id="HIU37045.1"/>
    </source>
</evidence>
<proteinExistence type="inferred from homology"/>
<dbReference type="GO" id="GO:0006310">
    <property type="term" value="P:DNA recombination"/>
    <property type="evidence" value="ECO:0007669"/>
    <property type="project" value="UniProtKB-UniRule"/>
</dbReference>
<dbReference type="Pfam" id="PF02132">
    <property type="entry name" value="RecR_ZnF"/>
    <property type="match status" value="1"/>
</dbReference>
<dbReference type="PANTHER" id="PTHR30446">
    <property type="entry name" value="RECOMBINATION PROTEIN RECR"/>
    <property type="match status" value="1"/>
</dbReference>
<evidence type="ECO:0000256" key="3">
    <source>
        <dbReference type="ARBA" id="ARBA00022771"/>
    </source>
</evidence>
<evidence type="ECO:0000313" key="10">
    <source>
        <dbReference type="Proteomes" id="UP000824083"/>
    </source>
</evidence>
<evidence type="ECO:0000256" key="6">
    <source>
        <dbReference type="ARBA" id="ARBA00023204"/>
    </source>
</evidence>
<dbReference type="SUPFAM" id="SSF111304">
    <property type="entry name" value="Recombination protein RecR"/>
    <property type="match status" value="1"/>
</dbReference>
<keyword evidence="1 7" id="KW-0479">Metal-binding</keyword>
<sequence length="200" mass="21724">MASLSPSLDELVDALKRLPGLGPRSASRIAEHLLSEDRARATKLASALDRALKRVKHCELCNTLTDEPMCAICADETRDRSKICVVESPADQRVIEETMAYRGLYFVLMGLISPIKGVGAEDLHLGKLLQRVQKDETIREVLIATPYTPEGDATAHFLAKAIASVASQVKVTRLARGIPAGVELEYTDANTIAGAIFGRR</sequence>
<dbReference type="Pfam" id="PF21176">
    <property type="entry name" value="RecR_HhH"/>
    <property type="match status" value="1"/>
</dbReference>
<dbReference type="InterPro" id="IPR000093">
    <property type="entry name" value="DNA_Rcmb_RecR"/>
</dbReference>
<feature type="domain" description="Toprim" evidence="8">
    <location>
        <begin position="81"/>
        <end position="179"/>
    </location>
</feature>
<dbReference type="Gene3D" id="3.40.1360.10">
    <property type="match status" value="1"/>
</dbReference>
<dbReference type="AlphaFoldDB" id="A0A9D1LEX9"/>
<dbReference type="PANTHER" id="PTHR30446:SF0">
    <property type="entry name" value="RECOMBINATION PROTEIN RECR"/>
    <property type="match status" value="1"/>
</dbReference>
<keyword evidence="2 7" id="KW-0227">DNA damage</keyword>
<dbReference type="SMART" id="SM00493">
    <property type="entry name" value="TOPRIM"/>
    <property type="match status" value="1"/>
</dbReference>
<name>A0A9D1LEX9_9BURK</name>
<dbReference type="Gene3D" id="1.10.8.420">
    <property type="entry name" value="RecR Domain 1"/>
    <property type="match status" value="1"/>
</dbReference>
<dbReference type="GO" id="GO:0006281">
    <property type="term" value="P:DNA repair"/>
    <property type="evidence" value="ECO:0007669"/>
    <property type="project" value="UniProtKB-UniRule"/>
</dbReference>
<comment type="caution">
    <text evidence="9">The sequence shown here is derived from an EMBL/GenBank/DDBJ whole genome shotgun (WGS) entry which is preliminary data.</text>
</comment>
<dbReference type="InterPro" id="IPR034137">
    <property type="entry name" value="TOPRIM_RecR"/>
</dbReference>
<dbReference type="EMBL" id="DVMY01000037">
    <property type="protein sequence ID" value="HIU37045.1"/>
    <property type="molecule type" value="Genomic_DNA"/>
</dbReference>
<keyword evidence="4 7" id="KW-0862">Zinc</keyword>
<dbReference type="PROSITE" id="PS01300">
    <property type="entry name" value="RECR"/>
    <property type="match status" value="1"/>
</dbReference>
<accession>A0A9D1LEX9</accession>
<keyword evidence="3 7" id="KW-0863">Zinc-finger</keyword>
<dbReference type="GO" id="GO:0008270">
    <property type="term" value="F:zinc ion binding"/>
    <property type="evidence" value="ECO:0007669"/>
    <property type="project" value="UniProtKB-KW"/>
</dbReference>
<dbReference type="PROSITE" id="PS50880">
    <property type="entry name" value="TOPRIM"/>
    <property type="match status" value="1"/>
</dbReference>
<dbReference type="CDD" id="cd01025">
    <property type="entry name" value="TOPRIM_recR"/>
    <property type="match status" value="1"/>
</dbReference>
<gene>
    <name evidence="7 9" type="primary">recR</name>
    <name evidence="9" type="ORF">IAC56_02065</name>
</gene>
<reference evidence="9" key="2">
    <citation type="journal article" date="2021" name="PeerJ">
        <title>Extensive microbial diversity within the chicken gut microbiome revealed by metagenomics and culture.</title>
        <authorList>
            <person name="Gilroy R."/>
            <person name="Ravi A."/>
            <person name="Getino M."/>
            <person name="Pursley I."/>
            <person name="Horton D.L."/>
            <person name="Alikhan N.F."/>
            <person name="Baker D."/>
            <person name="Gharbi K."/>
            <person name="Hall N."/>
            <person name="Watson M."/>
            <person name="Adriaenssens E.M."/>
            <person name="Foster-Nyarko E."/>
            <person name="Jarju S."/>
            <person name="Secka A."/>
            <person name="Antonio M."/>
            <person name="Oren A."/>
            <person name="Chaudhuri R.R."/>
            <person name="La Ragione R."/>
            <person name="Hildebrand F."/>
            <person name="Pallen M.J."/>
        </authorList>
    </citation>
    <scope>NUCLEOTIDE SEQUENCE</scope>
    <source>
        <strain evidence="9">7463</strain>
    </source>
</reference>
<feature type="zinc finger region" description="C4-type" evidence="7">
    <location>
        <begin position="58"/>
        <end position="73"/>
    </location>
</feature>
<protein>
    <recommendedName>
        <fullName evidence="7">Recombination protein RecR</fullName>
    </recommendedName>
</protein>
<keyword evidence="6 7" id="KW-0234">DNA repair</keyword>